<dbReference type="Pfam" id="PF07714">
    <property type="entry name" value="PK_Tyr_Ser-Thr"/>
    <property type="match status" value="1"/>
</dbReference>
<dbReference type="FunFam" id="3.30.70.1230:FF:000030">
    <property type="entry name" value="Si:ch211-215j19.12"/>
    <property type="match status" value="1"/>
</dbReference>
<evidence type="ECO:0000256" key="5">
    <source>
        <dbReference type="ARBA" id="ARBA00022741"/>
    </source>
</evidence>
<dbReference type="PROSITE" id="PS50011">
    <property type="entry name" value="PROTEIN_KINASE_DOM"/>
    <property type="match status" value="1"/>
</dbReference>
<dbReference type="PANTHER" id="PTHR11920:SF494">
    <property type="entry name" value="ATRIAL NATRIURETIC PEPTIDE RECEPTOR 2"/>
    <property type="match status" value="1"/>
</dbReference>
<dbReference type="InterPro" id="IPR001828">
    <property type="entry name" value="ANF_lig-bd_rcpt"/>
</dbReference>
<sequence>MVPLLNLAFWFCCVVYPAFSNSRCVEGGRTDFCLDIVSPGTLNDGQVSLRYMGPSFDMAFERMHQAFPDFNMTHTYLYSETLTKSCYDLEDNVQLLLSSWYYRRSRYKKCATAIITPGCFEGYRLNQMAAGWNVPLISSSSVDITLSNPRFSPTWVTTTPYPGTKLKDLYIGLLRQFNWTTVFMLTDVGPNTAHKAGADKLQFVFKSTEIRASHFLFNSSTNVNYTYAPILAQFRDVSRVMLFFGFMPHLRRLLIEASGMNMTNREYVYVTIVLSDLELSDSDWKGGTDADNEVARRAFSSVLQIVTIVLGRGNSQYMAVKPEYDRRFGAPPWATNRTNELIPAIHMWMAAYAAIQMFEQILNETVTSGQLSDMYDGAAVKRRLVDRTFATDIGPISLDDDGNRIPTAVIRFFNTSSMNFVVSHSSTVRNREFAWKKVTPIEWYGGWDLPLNEPYCGYKGLRPECHVLQGSQSITIAIVVALVALTLIILILARVVYLRLALSAALGDTWWKGTMDEVSFEVSEETRRASVASGDSQRRRPSFVPRRSSAPEKDAVIESFSEEYLSSWVEGEGRPAMFRGESVWVQAVRMAKVPKLTNRLLIYFSELNKIRHVNISRMKAFYPLVSHLVFIRPFYYKGSLSDLLSTMNAPSWEYRGFLLSNVIQGLEFIHHSFLKLHGRLRSGVCMIDNRLNLQISEVEYTGTVQQMFGRSHNISGVSSNDEFAFWQAPEFLRHPSLPLTQKGDIYSLSIIMQEITTWNSPYSVHMQMANASGYVLTPKMITQNVTEETEILFRPTDARHPACSGGLAALIEACWAAQPEERPDIKTVRALLERSEGVDKRTYAEKVLDQMQRNAVELEEIVEARTEDLQAERERCDQLLGEMLPAPVVRELRNGGIVEPENFEEVTICFSDVVGFNDFVSSTEPFSVVEFLSLMYNKFDAALSDYDVYKVETINDSYVVASGLPIRNANRHAREIPLMALHLLDLFQGFDKNETLQVRFGINTGSVAGCVVGIRAPRYCLFGDAMNMASRMMSNSKALSIQLTSKTASYIMDDPCFALTCRGTISIKGKGDVTTYWLNHGPVSHNRILHAVARRHSFARRGM</sequence>
<dbReference type="InterPro" id="IPR029787">
    <property type="entry name" value="Nucleotide_cyclase"/>
</dbReference>
<dbReference type="SUPFAM" id="SSF55073">
    <property type="entry name" value="Nucleotide cyclase"/>
    <property type="match status" value="1"/>
</dbReference>
<dbReference type="Pfam" id="PF00211">
    <property type="entry name" value="Guanylate_cyc"/>
    <property type="match status" value="1"/>
</dbReference>
<evidence type="ECO:0000256" key="1">
    <source>
        <dbReference type="ARBA" id="ARBA00001436"/>
    </source>
</evidence>
<dbReference type="PROSITE" id="PS50125">
    <property type="entry name" value="GUANYLATE_CYCLASE_2"/>
    <property type="match status" value="1"/>
</dbReference>
<dbReference type="EC" id="4.6.1.2" evidence="3"/>
<dbReference type="AlphaFoldDB" id="A0A1W0WI75"/>
<protein>
    <recommendedName>
        <fullName evidence="3">guanylate cyclase</fullName>
        <ecNumber evidence="3">4.6.1.2</ecNumber>
    </recommendedName>
</protein>
<evidence type="ECO:0000259" key="16">
    <source>
        <dbReference type="PROSITE" id="PS50125"/>
    </source>
</evidence>
<dbReference type="EMBL" id="MTYJ01000097">
    <property type="protein sequence ID" value="OQV14915.1"/>
    <property type="molecule type" value="Genomic_DNA"/>
</dbReference>
<reference evidence="18" key="1">
    <citation type="submission" date="2017-01" db="EMBL/GenBank/DDBJ databases">
        <title>Comparative genomics of anhydrobiosis in the tardigrade Hypsibius dujardini.</title>
        <authorList>
            <person name="Yoshida Y."/>
            <person name="Koutsovoulos G."/>
            <person name="Laetsch D."/>
            <person name="Stevens L."/>
            <person name="Kumar S."/>
            <person name="Horikawa D."/>
            <person name="Ishino K."/>
            <person name="Komine S."/>
            <person name="Tomita M."/>
            <person name="Blaxter M."/>
            <person name="Arakawa K."/>
        </authorList>
    </citation>
    <scope>NUCLEOTIDE SEQUENCE [LARGE SCALE GENOMIC DNA]</scope>
    <source>
        <strain evidence="18">Z151</strain>
    </source>
</reference>
<gene>
    <name evidence="17" type="ORF">BV898_10946</name>
</gene>
<keyword evidence="5" id="KW-0547">Nucleotide-binding</keyword>
<dbReference type="GO" id="GO:0004672">
    <property type="term" value="F:protein kinase activity"/>
    <property type="evidence" value="ECO:0007669"/>
    <property type="project" value="InterPro"/>
</dbReference>
<keyword evidence="6 13" id="KW-1133">Transmembrane helix</keyword>
<dbReference type="GO" id="GO:0005524">
    <property type="term" value="F:ATP binding"/>
    <property type="evidence" value="ECO:0007669"/>
    <property type="project" value="InterPro"/>
</dbReference>
<dbReference type="GO" id="GO:0035556">
    <property type="term" value="P:intracellular signal transduction"/>
    <property type="evidence" value="ECO:0007669"/>
    <property type="project" value="InterPro"/>
</dbReference>
<dbReference type="InterPro" id="IPR011009">
    <property type="entry name" value="Kinase-like_dom_sf"/>
</dbReference>
<dbReference type="GO" id="GO:0004016">
    <property type="term" value="F:adenylate cyclase activity"/>
    <property type="evidence" value="ECO:0007669"/>
    <property type="project" value="TreeGrafter"/>
</dbReference>
<keyword evidence="11" id="KW-0175">Coiled coil</keyword>
<dbReference type="CDD" id="cd06352">
    <property type="entry name" value="PBP1_NPR_GC-like"/>
    <property type="match status" value="1"/>
</dbReference>
<organism evidence="17 18">
    <name type="scientific">Hypsibius exemplaris</name>
    <name type="common">Freshwater tardigrade</name>
    <dbReference type="NCBI Taxonomy" id="2072580"/>
    <lineage>
        <taxon>Eukaryota</taxon>
        <taxon>Metazoa</taxon>
        <taxon>Ecdysozoa</taxon>
        <taxon>Tardigrada</taxon>
        <taxon>Eutardigrada</taxon>
        <taxon>Parachela</taxon>
        <taxon>Hypsibioidea</taxon>
        <taxon>Hypsibiidae</taxon>
        <taxon>Hypsibius</taxon>
    </lineage>
</organism>
<dbReference type="InterPro" id="IPR000719">
    <property type="entry name" value="Prot_kinase_dom"/>
</dbReference>
<evidence type="ECO:0000256" key="6">
    <source>
        <dbReference type="ARBA" id="ARBA00022989"/>
    </source>
</evidence>
<dbReference type="Gene3D" id="1.10.510.10">
    <property type="entry name" value="Transferase(Phosphotransferase) domain 1"/>
    <property type="match status" value="1"/>
</dbReference>
<dbReference type="InterPro" id="IPR028082">
    <property type="entry name" value="Peripla_BP_I"/>
</dbReference>
<dbReference type="SMART" id="SM00044">
    <property type="entry name" value="CYCc"/>
    <property type="match status" value="1"/>
</dbReference>
<dbReference type="Gene3D" id="3.40.50.2300">
    <property type="match status" value="1"/>
</dbReference>
<keyword evidence="9" id="KW-0456">Lyase</keyword>
<dbReference type="SUPFAM" id="SSF53822">
    <property type="entry name" value="Periplasmic binding protein-like I"/>
    <property type="match status" value="1"/>
</dbReference>
<evidence type="ECO:0000256" key="4">
    <source>
        <dbReference type="ARBA" id="ARBA00022692"/>
    </source>
</evidence>
<dbReference type="InterPro" id="IPR001054">
    <property type="entry name" value="A/G_cyclase"/>
</dbReference>
<dbReference type="GO" id="GO:0004383">
    <property type="term" value="F:guanylate cyclase activity"/>
    <property type="evidence" value="ECO:0007669"/>
    <property type="project" value="UniProtKB-EC"/>
</dbReference>
<keyword evidence="18" id="KW-1185">Reference proteome</keyword>
<dbReference type="SUPFAM" id="SSF56112">
    <property type="entry name" value="Protein kinase-like (PK-like)"/>
    <property type="match status" value="1"/>
</dbReference>
<keyword evidence="7 13" id="KW-0472">Membrane</keyword>
<feature type="transmembrane region" description="Helical" evidence="13">
    <location>
        <begin position="474"/>
        <end position="497"/>
    </location>
</feature>
<dbReference type="Proteomes" id="UP000192578">
    <property type="component" value="Unassembled WGS sequence"/>
</dbReference>
<keyword evidence="8" id="KW-0325">Glycoprotein</keyword>
<evidence type="ECO:0000256" key="7">
    <source>
        <dbReference type="ARBA" id="ARBA00023136"/>
    </source>
</evidence>
<evidence type="ECO:0000256" key="9">
    <source>
        <dbReference type="ARBA" id="ARBA00023239"/>
    </source>
</evidence>
<evidence type="ECO:0000313" key="18">
    <source>
        <dbReference type="Proteomes" id="UP000192578"/>
    </source>
</evidence>
<evidence type="ECO:0000256" key="10">
    <source>
        <dbReference type="ARBA" id="ARBA00023293"/>
    </source>
</evidence>
<evidence type="ECO:0000259" key="15">
    <source>
        <dbReference type="PROSITE" id="PS50011"/>
    </source>
</evidence>
<dbReference type="Pfam" id="PF01094">
    <property type="entry name" value="ANF_receptor"/>
    <property type="match status" value="1"/>
</dbReference>
<comment type="catalytic activity">
    <reaction evidence="1">
        <text>GTP = 3',5'-cyclic GMP + diphosphate</text>
        <dbReference type="Rhea" id="RHEA:13665"/>
        <dbReference type="ChEBI" id="CHEBI:33019"/>
        <dbReference type="ChEBI" id="CHEBI:37565"/>
        <dbReference type="ChEBI" id="CHEBI:57746"/>
        <dbReference type="EC" id="4.6.1.2"/>
    </reaction>
</comment>
<feature type="coiled-coil region" evidence="11">
    <location>
        <begin position="848"/>
        <end position="875"/>
    </location>
</feature>
<feature type="region of interest" description="Disordered" evidence="12">
    <location>
        <begin position="529"/>
        <end position="550"/>
    </location>
</feature>
<dbReference type="Gene3D" id="6.10.250.780">
    <property type="match status" value="1"/>
</dbReference>
<comment type="subcellular location">
    <subcellularLocation>
        <location evidence="2">Membrane</location>
        <topology evidence="2">Single-pass membrane protein</topology>
    </subcellularLocation>
</comment>
<feature type="domain" description="Guanylate cyclase" evidence="16">
    <location>
        <begin position="907"/>
        <end position="1033"/>
    </location>
</feature>
<feature type="domain" description="Protein kinase" evidence="15">
    <location>
        <begin position="564"/>
        <end position="832"/>
    </location>
</feature>
<evidence type="ECO:0000256" key="13">
    <source>
        <dbReference type="SAM" id="Phobius"/>
    </source>
</evidence>
<evidence type="ECO:0000256" key="12">
    <source>
        <dbReference type="SAM" id="MobiDB-lite"/>
    </source>
</evidence>
<name>A0A1W0WI75_HYPEX</name>
<dbReference type="PANTHER" id="PTHR11920">
    <property type="entry name" value="GUANYLYL CYCLASE"/>
    <property type="match status" value="1"/>
</dbReference>
<dbReference type="CDD" id="cd07302">
    <property type="entry name" value="CHD"/>
    <property type="match status" value="1"/>
</dbReference>
<evidence type="ECO:0000313" key="17">
    <source>
        <dbReference type="EMBL" id="OQV14915.1"/>
    </source>
</evidence>
<keyword evidence="14" id="KW-0732">Signal</keyword>
<keyword evidence="10" id="KW-0141">cGMP biosynthesis</keyword>
<evidence type="ECO:0000256" key="14">
    <source>
        <dbReference type="SAM" id="SignalP"/>
    </source>
</evidence>
<dbReference type="InterPro" id="IPR050401">
    <property type="entry name" value="Cyclic_nucleotide_synthase"/>
</dbReference>
<evidence type="ECO:0000256" key="8">
    <source>
        <dbReference type="ARBA" id="ARBA00023180"/>
    </source>
</evidence>
<dbReference type="InterPro" id="IPR001245">
    <property type="entry name" value="Ser-Thr/Tyr_kinase_cat_dom"/>
</dbReference>
<dbReference type="GO" id="GO:0007168">
    <property type="term" value="P:receptor guanylyl cyclase signaling pathway"/>
    <property type="evidence" value="ECO:0007669"/>
    <property type="project" value="TreeGrafter"/>
</dbReference>
<keyword evidence="4 13" id="KW-0812">Transmembrane</keyword>
<evidence type="ECO:0000256" key="3">
    <source>
        <dbReference type="ARBA" id="ARBA00012202"/>
    </source>
</evidence>
<dbReference type="OrthoDB" id="6718656at2759"/>
<dbReference type="GO" id="GO:0005886">
    <property type="term" value="C:plasma membrane"/>
    <property type="evidence" value="ECO:0007669"/>
    <property type="project" value="TreeGrafter"/>
</dbReference>
<evidence type="ECO:0000256" key="11">
    <source>
        <dbReference type="SAM" id="Coils"/>
    </source>
</evidence>
<accession>A0A1W0WI75</accession>
<feature type="transmembrane region" description="Helical" evidence="13">
    <location>
        <begin position="620"/>
        <end position="636"/>
    </location>
</feature>
<feature type="signal peptide" evidence="14">
    <location>
        <begin position="1"/>
        <end position="20"/>
    </location>
</feature>
<keyword evidence="17" id="KW-0675">Receptor</keyword>
<evidence type="ECO:0000256" key="2">
    <source>
        <dbReference type="ARBA" id="ARBA00004167"/>
    </source>
</evidence>
<feature type="chain" id="PRO_5012890333" description="guanylate cyclase" evidence="14">
    <location>
        <begin position="21"/>
        <end position="1103"/>
    </location>
</feature>
<dbReference type="GO" id="GO:0001653">
    <property type="term" value="F:peptide receptor activity"/>
    <property type="evidence" value="ECO:0007669"/>
    <property type="project" value="TreeGrafter"/>
</dbReference>
<dbReference type="SMART" id="SM00220">
    <property type="entry name" value="S_TKc"/>
    <property type="match status" value="1"/>
</dbReference>
<dbReference type="Gene3D" id="3.30.70.1230">
    <property type="entry name" value="Nucleotide cyclase"/>
    <property type="match status" value="1"/>
</dbReference>
<proteinExistence type="predicted"/>
<comment type="caution">
    <text evidence="17">The sequence shown here is derived from an EMBL/GenBank/DDBJ whole genome shotgun (WGS) entry which is preliminary data.</text>
</comment>